<dbReference type="GO" id="GO:0016799">
    <property type="term" value="F:hydrolase activity, hydrolyzing N-glycosyl compounds"/>
    <property type="evidence" value="ECO:0007669"/>
    <property type="project" value="InterPro"/>
</dbReference>
<organism evidence="3 4">
    <name type="scientific">Shewanella insulae</name>
    <dbReference type="NCBI Taxonomy" id="2681496"/>
    <lineage>
        <taxon>Bacteria</taxon>
        <taxon>Pseudomonadati</taxon>
        <taxon>Pseudomonadota</taxon>
        <taxon>Gammaproteobacteria</taxon>
        <taxon>Alteromonadales</taxon>
        <taxon>Shewanellaceae</taxon>
        <taxon>Shewanella</taxon>
    </lineage>
</organism>
<sequence length="308" mass="33136">MSNNSVSALVAIANGHWLNVLNGLGISVNGNKHQACPVCGGKDRFRFDDKDGRGTWFCNQCEPNSGDGLALVCNAFGVKPYQAACMVAPLVGLDMGNPIDAERVKRHQQRAAQQQLQSQQQQQKTREKAAQLAYSITRQYCIKATADNEYLQVKGVMPFGCLELNRPVTLPNRQSFKSDTLVIPVFNGSLITSLQFISADGQKTFLAGGQIKGGMFPLCSQIEATATIYIGEGFATCAAVAEDMPQARVICAFNAGGLVEIAKLVRRSRPQANIIMLADNDRSGAGEHYAKLAAIAANGCYIMPEVCA</sequence>
<dbReference type="RefSeq" id="WP_160793968.1">
    <property type="nucleotide sequence ID" value="NZ_WRPA01000003.1"/>
</dbReference>
<dbReference type="AlphaFoldDB" id="A0A6L7HY78"/>
<gene>
    <name evidence="3" type="ORF">GNT65_04745</name>
</gene>
<dbReference type="GO" id="GO:0003906">
    <property type="term" value="F:DNA-(apurinic or apyrimidinic site) endonuclease activity"/>
    <property type="evidence" value="ECO:0007669"/>
    <property type="project" value="InterPro"/>
</dbReference>
<dbReference type="CDD" id="cd01029">
    <property type="entry name" value="TOPRIM_primases"/>
    <property type="match status" value="1"/>
</dbReference>
<dbReference type="InterPro" id="IPR013237">
    <property type="entry name" value="Phage_T7_Gp4_N"/>
</dbReference>
<dbReference type="EMBL" id="WRPA01000003">
    <property type="protein sequence ID" value="MXR67981.1"/>
    <property type="molecule type" value="Genomic_DNA"/>
</dbReference>
<evidence type="ECO:0000313" key="3">
    <source>
        <dbReference type="EMBL" id="MXR67981.1"/>
    </source>
</evidence>
<reference evidence="3 4" key="1">
    <citation type="submission" date="2019-12" db="EMBL/GenBank/DDBJ databases">
        <title>Shewanella insulae sp. nov., isolated from a tidal flat.</title>
        <authorList>
            <person name="Yoon J.-H."/>
        </authorList>
    </citation>
    <scope>NUCLEOTIDE SEQUENCE [LARGE SCALE GENOMIC DNA]</scope>
    <source>
        <strain evidence="3 4">JBTF-M18</strain>
    </source>
</reference>
<evidence type="ECO:0000259" key="2">
    <source>
        <dbReference type="PROSITE" id="PS51066"/>
    </source>
</evidence>
<dbReference type="GO" id="GO:0006284">
    <property type="term" value="P:base-excision repair"/>
    <property type="evidence" value="ECO:0007669"/>
    <property type="project" value="InterPro"/>
</dbReference>
<dbReference type="SMART" id="SM00778">
    <property type="entry name" value="Prim_Zn_Ribbon"/>
    <property type="match status" value="1"/>
</dbReference>
<name>A0A6L7HY78_9GAMM</name>
<dbReference type="GO" id="GO:0008270">
    <property type="term" value="F:zinc ion binding"/>
    <property type="evidence" value="ECO:0007669"/>
    <property type="project" value="UniProtKB-KW"/>
</dbReference>
<keyword evidence="1" id="KW-0479">Metal-binding</keyword>
<dbReference type="SUPFAM" id="SSF57783">
    <property type="entry name" value="Zinc beta-ribbon"/>
    <property type="match status" value="1"/>
</dbReference>
<feature type="domain" description="FPG-type" evidence="2">
    <location>
        <begin position="27"/>
        <end position="63"/>
    </location>
</feature>
<comment type="caution">
    <text evidence="3">The sequence shown here is derived from an EMBL/GenBank/DDBJ whole genome shotgun (WGS) entry which is preliminary data.</text>
</comment>
<dbReference type="InterPro" id="IPR000214">
    <property type="entry name" value="Znf_DNA_glyclase/AP_lyase"/>
</dbReference>
<protein>
    <recommendedName>
        <fullName evidence="2">FPG-type domain-containing protein</fullName>
    </recommendedName>
</protein>
<dbReference type="Pfam" id="PF08273">
    <property type="entry name" value="Zn_Ribbon_Prim"/>
    <property type="match status" value="1"/>
</dbReference>
<accession>A0A6L7HY78</accession>
<dbReference type="InterPro" id="IPR034154">
    <property type="entry name" value="TOPRIM_DnaG/twinkle"/>
</dbReference>
<evidence type="ECO:0000313" key="4">
    <source>
        <dbReference type="Proteomes" id="UP000474778"/>
    </source>
</evidence>
<dbReference type="InterPro" id="IPR006171">
    <property type="entry name" value="TOPRIM_dom"/>
</dbReference>
<proteinExistence type="predicted"/>
<evidence type="ECO:0000256" key="1">
    <source>
        <dbReference type="PROSITE-ProRule" id="PRU00391"/>
    </source>
</evidence>
<dbReference type="Proteomes" id="UP000474778">
    <property type="component" value="Unassembled WGS sequence"/>
</dbReference>
<keyword evidence="4" id="KW-1185">Reference proteome</keyword>
<keyword evidence="1" id="KW-0862">Zinc</keyword>
<keyword evidence="1" id="KW-0863">Zinc-finger</keyword>
<dbReference type="PROSITE" id="PS51066">
    <property type="entry name" value="ZF_FPG_2"/>
    <property type="match status" value="1"/>
</dbReference>
<dbReference type="GO" id="GO:0004386">
    <property type="term" value="F:helicase activity"/>
    <property type="evidence" value="ECO:0007669"/>
    <property type="project" value="InterPro"/>
</dbReference>
<dbReference type="Pfam" id="PF13362">
    <property type="entry name" value="Toprim_3"/>
    <property type="match status" value="1"/>
</dbReference>